<dbReference type="EMBL" id="BAABGA010000012">
    <property type="protein sequence ID" value="GAA4447643.1"/>
    <property type="molecule type" value="Genomic_DNA"/>
</dbReference>
<dbReference type="RefSeq" id="WP_345319977.1">
    <property type="nucleotide sequence ID" value="NZ_BAABGA010000012.1"/>
</dbReference>
<dbReference type="InterPro" id="IPR052701">
    <property type="entry name" value="GAG_Ulvan_Degrading_Sulfatases"/>
</dbReference>
<protein>
    <submittedName>
        <fullName evidence="3">Sulfatase</fullName>
    </submittedName>
</protein>
<dbReference type="PANTHER" id="PTHR43751">
    <property type="entry name" value="SULFATASE"/>
    <property type="match status" value="1"/>
</dbReference>
<keyword evidence="4" id="KW-1185">Reference proteome</keyword>
<keyword evidence="1" id="KW-0732">Signal</keyword>
<sequence>MTSHLTRTYSAAIAITLLIVCTVSAADKPNMVIFVADDHGWKDSSVYGSPSAKTPNMQALADKGMVFDRAFVASPACGPSRAALLSGLMPARNGAEPNHQMPRPDTLSMVKQLQTEGYEVVAFGKVGHGKETEMAGFDHAQDYPKGRNRDGIKRLVRDYFAKRESDQPLCLMVGDHRPHVSWIKETSYNADDVVLPVGSVDTTETRQHWARYLADVTGMDAMIGEVDRMAKAYFGNDDYLFLYSADHGAQWPFGKWNLYDTGTRTPLIVRWPGHITPGVRSDAMVSWIDLMPTLIEFAGGTVPEGIDGRSFADVLRSKRNSHREVIYTTHSGDGNRNVYPIRAVRDDRFKYIRNLRPDCYHSNHSDIDRKDGAGAYWDSWDEAARTDPKAAAIVAKYYQRPAVEFYDLANDPDEQHNLANDPTFANQVKKMSAMLDALDGAAGRYSTDF</sequence>
<evidence type="ECO:0000259" key="2">
    <source>
        <dbReference type="Pfam" id="PF00884"/>
    </source>
</evidence>
<evidence type="ECO:0000313" key="4">
    <source>
        <dbReference type="Proteomes" id="UP001500840"/>
    </source>
</evidence>
<reference evidence="4" key="1">
    <citation type="journal article" date="2019" name="Int. J. Syst. Evol. Microbiol.">
        <title>The Global Catalogue of Microorganisms (GCM) 10K type strain sequencing project: providing services to taxonomists for standard genome sequencing and annotation.</title>
        <authorList>
            <consortium name="The Broad Institute Genomics Platform"/>
            <consortium name="The Broad Institute Genome Sequencing Center for Infectious Disease"/>
            <person name="Wu L."/>
            <person name="Ma J."/>
        </authorList>
    </citation>
    <scope>NUCLEOTIDE SEQUENCE [LARGE SCALE GENOMIC DNA]</scope>
    <source>
        <strain evidence="4">JCM 17759</strain>
    </source>
</reference>
<dbReference type="Gene3D" id="3.40.720.10">
    <property type="entry name" value="Alkaline Phosphatase, subunit A"/>
    <property type="match status" value="1"/>
</dbReference>
<dbReference type="InterPro" id="IPR017850">
    <property type="entry name" value="Alkaline_phosphatase_core_sf"/>
</dbReference>
<organism evidence="3 4">
    <name type="scientific">Novipirellula rosea</name>
    <dbReference type="NCBI Taxonomy" id="1031540"/>
    <lineage>
        <taxon>Bacteria</taxon>
        <taxon>Pseudomonadati</taxon>
        <taxon>Planctomycetota</taxon>
        <taxon>Planctomycetia</taxon>
        <taxon>Pirellulales</taxon>
        <taxon>Pirellulaceae</taxon>
        <taxon>Novipirellula</taxon>
    </lineage>
</organism>
<dbReference type="CDD" id="cd16027">
    <property type="entry name" value="SGSH"/>
    <property type="match status" value="1"/>
</dbReference>
<evidence type="ECO:0000256" key="1">
    <source>
        <dbReference type="SAM" id="SignalP"/>
    </source>
</evidence>
<dbReference type="Proteomes" id="UP001500840">
    <property type="component" value="Unassembled WGS sequence"/>
</dbReference>
<evidence type="ECO:0000313" key="3">
    <source>
        <dbReference type="EMBL" id="GAA4447643.1"/>
    </source>
</evidence>
<proteinExistence type="predicted"/>
<dbReference type="PANTHER" id="PTHR43751:SF1">
    <property type="entry name" value="SULFATASE ATSG-RELATED"/>
    <property type="match status" value="1"/>
</dbReference>
<accession>A0ABP8MCJ5</accession>
<gene>
    <name evidence="3" type="ORF">GCM10023156_09910</name>
</gene>
<feature type="signal peptide" evidence="1">
    <location>
        <begin position="1"/>
        <end position="25"/>
    </location>
</feature>
<dbReference type="SUPFAM" id="SSF53649">
    <property type="entry name" value="Alkaline phosphatase-like"/>
    <property type="match status" value="1"/>
</dbReference>
<feature type="chain" id="PRO_5046414999" evidence="1">
    <location>
        <begin position="26"/>
        <end position="449"/>
    </location>
</feature>
<comment type="caution">
    <text evidence="3">The sequence shown here is derived from an EMBL/GenBank/DDBJ whole genome shotgun (WGS) entry which is preliminary data.</text>
</comment>
<dbReference type="Pfam" id="PF00884">
    <property type="entry name" value="Sulfatase"/>
    <property type="match status" value="1"/>
</dbReference>
<feature type="domain" description="Sulfatase N-terminal" evidence="2">
    <location>
        <begin position="29"/>
        <end position="299"/>
    </location>
</feature>
<name>A0ABP8MCJ5_9BACT</name>
<dbReference type="InterPro" id="IPR000917">
    <property type="entry name" value="Sulfatase_N"/>
</dbReference>